<evidence type="ECO:0000313" key="1">
    <source>
        <dbReference type="EMBL" id="EMS60477.1"/>
    </source>
</evidence>
<dbReference type="EMBL" id="KD108609">
    <property type="protein sequence ID" value="EMS60477.1"/>
    <property type="molecule type" value="Genomic_DNA"/>
</dbReference>
<reference evidence="1" key="1">
    <citation type="journal article" date="2013" name="Nature">
        <title>Draft genome of the wheat A-genome progenitor Triticum urartu.</title>
        <authorList>
            <person name="Ling H.Q."/>
            <person name="Zhao S."/>
            <person name="Liu D."/>
            <person name="Wang J."/>
            <person name="Sun H."/>
            <person name="Zhang C."/>
            <person name="Fan H."/>
            <person name="Li D."/>
            <person name="Dong L."/>
            <person name="Tao Y."/>
            <person name="Gao C."/>
            <person name="Wu H."/>
            <person name="Li Y."/>
            <person name="Cui Y."/>
            <person name="Guo X."/>
            <person name="Zheng S."/>
            <person name="Wang B."/>
            <person name="Yu K."/>
            <person name="Liang Q."/>
            <person name="Yang W."/>
            <person name="Lou X."/>
            <person name="Chen J."/>
            <person name="Feng M."/>
            <person name="Jian J."/>
            <person name="Zhang X."/>
            <person name="Luo G."/>
            <person name="Jiang Y."/>
            <person name="Liu J."/>
            <person name="Wang Z."/>
            <person name="Sha Y."/>
            <person name="Zhang B."/>
            <person name="Wu H."/>
            <person name="Tang D."/>
            <person name="Shen Q."/>
            <person name="Xue P."/>
            <person name="Zou S."/>
            <person name="Wang X."/>
            <person name="Liu X."/>
            <person name="Wang F."/>
            <person name="Yang Y."/>
            <person name="An X."/>
            <person name="Dong Z."/>
            <person name="Zhang K."/>
            <person name="Zhang X."/>
            <person name="Luo M.C."/>
            <person name="Dvorak J."/>
            <person name="Tong Y."/>
            <person name="Wang J."/>
            <person name="Yang H."/>
            <person name="Li Z."/>
            <person name="Wang D."/>
            <person name="Zhang A."/>
            <person name="Wang J."/>
        </authorList>
    </citation>
    <scope>NUCLEOTIDE SEQUENCE</scope>
</reference>
<sequence>MDDILLEEKMKELGWMLICWNSRLKAAGAKTEFAPYNRQSLTIEFRLGIRFLLSTIALLSLFFRKMSQFTHCFVNFNFQTEDQIGRSPEYTVERKLGKGGPLYRRGWKEAAAGGGADPILPSTVTYGNKPWQPAVRIQSSAWQLCAAPSAGASLHMYIVSSVSSSLPSARTGAADPWLTSSGGVCQESPAAACYIISSRLKAAGAKTEFAPYNRQSLTIEFRLGIRFLLSTIALLSLFFRKMSQFTHCFVNFNFQTEDQIGRSPEYTVERKLGKGGLDHVFASRHLAGATG</sequence>
<name>M7ZK37_TRIUA</name>
<proteinExistence type="predicted"/>
<dbReference type="AlphaFoldDB" id="M7ZK37"/>
<protein>
    <submittedName>
        <fullName evidence="1">Uncharacterized protein</fullName>
    </submittedName>
</protein>
<accession>M7ZK37</accession>
<organism evidence="1">
    <name type="scientific">Triticum urartu</name>
    <name type="common">Red wild einkorn</name>
    <name type="synonym">Crithodium urartu</name>
    <dbReference type="NCBI Taxonomy" id="4572"/>
    <lineage>
        <taxon>Eukaryota</taxon>
        <taxon>Viridiplantae</taxon>
        <taxon>Streptophyta</taxon>
        <taxon>Embryophyta</taxon>
        <taxon>Tracheophyta</taxon>
        <taxon>Spermatophyta</taxon>
        <taxon>Magnoliopsida</taxon>
        <taxon>Liliopsida</taxon>
        <taxon>Poales</taxon>
        <taxon>Poaceae</taxon>
        <taxon>BOP clade</taxon>
        <taxon>Pooideae</taxon>
        <taxon>Triticodae</taxon>
        <taxon>Triticeae</taxon>
        <taxon>Triticinae</taxon>
        <taxon>Triticum</taxon>
    </lineage>
</organism>
<gene>
    <name evidence="1" type="ORF">TRIUR3_20960</name>
</gene>